<evidence type="ECO:0000256" key="1">
    <source>
        <dbReference type="SAM" id="MobiDB-lite"/>
    </source>
</evidence>
<dbReference type="Proteomes" id="UP001239213">
    <property type="component" value="Unassembled WGS sequence"/>
</dbReference>
<evidence type="ECO:0000313" key="2">
    <source>
        <dbReference type="EMBL" id="KAK1497633.1"/>
    </source>
</evidence>
<protein>
    <submittedName>
        <fullName evidence="2">Uncharacterized protein</fullName>
    </submittedName>
</protein>
<dbReference type="AlphaFoldDB" id="A0AAJ0DPN7"/>
<evidence type="ECO:0000313" key="3">
    <source>
        <dbReference type="Proteomes" id="UP001239213"/>
    </source>
</evidence>
<reference evidence="2" key="1">
    <citation type="submission" date="2016-11" db="EMBL/GenBank/DDBJ databases">
        <title>The genome sequence of Colletotrichum cuscutae.</title>
        <authorList>
            <person name="Baroncelli R."/>
        </authorList>
    </citation>
    <scope>NUCLEOTIDE SEQUENCE</scope>
    <source>
        <strain evidence="2">IMI 304802</strain>
    </source>
</reference>
<sequence>MMAVPCTHARARGWHGWLTRKKPRSSVSTRVGDWQESPSLFFSSP</sequence>
<feature type="region of interest" description="Disordered" evidence="1">
    <location>
        <begin position="21"/>
        <end position="45"/>
    </location>
</feature>
<accession>A0AAJ0DPN7</accession>
<gene>
    <name evidence="2" type="ORF">CCUS01_13026</name>
</gene>
<name>A0AAJ0DPN7_9PEZI</name>
<feature type="compositionally biased region" description="Polar residues" evidence="1">
    <location>
        <begin position="36"/>
        <end position="45"/>
    </location>
</feature>
<keyword evidence="3" id="KW-1185">Reference proteome</keyword>
<proteinExistence type="predicted"/>
<dbReference type="EMBL" id="MPDP01000007">
    <property type="protein sequence ID" value="KAK1497633.1"/>
    <property type="molecule type" value="Genomic_DNA"/>
</dbReference>
<organism evidence="2 3">
    <name type="scientific">Colletotrichum cuscutae</name>
    <dbReference type="NCBI Taxonomy" id="1209917"/>
    <lineage>
        <taxon>Eukaryota</taxon>
        <taxon>Fungi</taxon>
        <taxon>Dikarya</taxon>
        <taxon>Ascomycota</taxon>
        <taxon>Pezizomycotina</taxon>
        <taxon>Sordariomycetes</taxon>
        <taxon>Hypocreomycetidae</taxon>
        <taxon>Glomerellales</taxon>
        <taxon>Glomerellaceae</taxon>
        <taxon>Colletotrichum</taxon>
        <taxon>Colletotrichum acutatum species complex</taxon>
    </lineage>
</organism>
<comment type="caution">
    <text evidence="2">The sequence shown here is derived from an EMBL/GenBank/DDBJ whole genome shotgun (WGS) entry which is preliminary data.</text>
</comment>